<name>A0AC34EZW9_9BILA</name>
<sequence>MQQQQQQTTSGAVATAILAKKEKRKSWRDKNHQNPDEGPDNEVPDTSDTISQASFKSAYSKGMSSAKSLESITSINDTKSMITACSGDSFGNENDVEDDERALTPTESECTNDHLKSHLRRLKEENSKLKEEKQRLTSKHDPKDGKEFTLVQELQERLAEAENIIQDYRDENTVLKCELRDINAPILQNGNGHSNGSGNEYNYKLKETESLCEELMIENENLKSDIRDLQQEIEEMQDQYREEEIEEFRELQRELEQNAKNCRVLQFKLRKAERQRDSAETERDHVQLKLKEFSKGGDPSALDYTRQKELESELRIAKEVSVRLHNELEAAEEKRCKLEDEIFYYKEKCRELQTQHKWRETRNKADQAAKRHSQEIVEAIDMPTDELRKELRDVLERENDLREQLRFTEEDLKRSRSKLTEMENENEELLQKLVRLTETANRTGQRRPPITRSARMLEMEIDLVKKLQDKSGENGYQLNAELEKDLGRLMSTIHELEKKNSDLTQQLKKQSTTEFAGSLKIASAPSSPIIGKEKSLQVELRNEQEKRKELEIEIAEYKSLIAKSDNQKVTVIQKSILGLQVELRNEQEKRKELEIEIAEYKSLIAKSDNQKLIAMATKVELLQNQLLLANDRCNALHKKALKESITDTSKYADSLKQRCEALEKQLSEEKSNKIYEKMKKSDNHDASPTSDEIEHCCVVLASIEAQTNRLAKQVDKIDSNGQKDQRRRSLTLDNSAAIVGELANVLSEIKGLKDMLHNYKISNPNYIRESPERDSAALTAKICEQCEEKLKNIESMKDEIAFYKKKNKELTNQVLQTEDRWSREIEKQTHGYRSQIHALDTNLGEVQKKLDEQIHFTESINAQLSEKKRSLDEEKMRAAKLQTDLEEKQKALQTLEKEQHALREWEIKYKKLEKLFDQEKSKFDADRLRIKSDTAVLKKRTDEAVADLGELAFVFERFDKSDSFFAEKLRNSHQRREIMWNEERQRLEKEMIELREKIGKDSNNDF</sequence>
<dbReference type="Proteomes" id="UP000887579">
    <property type="component" value="Unplaced"/>
</dbReference>
<evidence type="ECO:0000313" key="1">
    <source>
        <dbReference type="Proteomes" id="UP000887579"/>
    </source>
</evidence>
<evidence type="ECO:0000313" key="2">
    <source>
        <dbReference type="WBParaSite" id="ES5_v2.g10271.t1"/>
    </source>
</evidence>
<proteinExistence type="predicted"/>
<protein>
    <submittedName>
        <fullName evidence="2">Uncharacterized protein</fullName>
    </submittedName>
</protein>
<dbReference type="WBParaSite" id="ES5_v2.g10271.t1">
    <property type="protein sequence ID" value="ES5_v2.g10271.t1"/>
    <property type="gene ID" value="ES5_v2.g10271"/>
</dbReference>
<accession>A0AC34EZW9</accession>
<reference evidence="2" key="1">
    <citation type="submission" date="2022-11" db="UniProtKB">
        <authorList>
            <consortium name="WormBaseParasite"/>
        </authorList>
    </citation>
    <scope>IDENTIFICATION</scope>
</reference>
<organism evidence="1 2">
    <name type="scientific">Panagrolaimus sp. ES5</name>
    <dbReference type="NCBI Taxonomy" id="591445"/>
    <lineage>
        <taxon>Eukaryota</taxon>
        <taxon>Metazoa</taxon>
        <taxon>Ecdysozoa</taxon>
        <taxon>Nematoda</taxon>
        <taxon>Chromadorea</taxon>
        <taxon>Rhabditida</taxon>
        <taxon>Tylenchina</taxon>
        <taxon>Panagrolaimomorpha</taxon>
        <taxon>Panagrolaimoidea</taxon>
        <taxon>Panagrolaimidae</taxon>
        <taxon>Panagrolaimus</taxon>
    </lineage>
</organism>